<dbReference type="Proteomes" id="UP000179934">
    <property type="component" value="Unassembled WGS sequence"/>
</dbReference>
<sequence length="926" mass="103752">MKLSAIAVAISLAIVSSHGLAAASDIKPPAGFEDLYERQSMITKFYMNDSDFIELVTEGTFDEIFLDADEQEKLIDFLKMHFVDENNANEFAKNLVGGMQSSDRCIGNVESCQFVSQKFDVVYSQEDRFVRMFFAPDLMNSQNGQKQYISNKVGRSALISSSDLYATVDSEANSSLSWNNISTLHMLGGQFNSDISTATTGEDKFDYNELSYTYAMPATNIQLGYFNDTKPYSFNSTDILADDSNYSEIAFRIGSSSDLEKVNKENSKRLYFSSPAAGRVQIIKDDKIVLSENAQSGQNFIPYYKLPKGNYDAIIRVYNGEQIAFEEHRKIFNSDKHNLAVGDMDYQFSLGKFMELNHESFSDEAINSLSREFDEQMFARSELSYKAIDELTLAAGVLNTKDSWYAKTAVNFDFSDQISTRLLYGKFSNQSDYRQFGVTLFNASVDWSRYNDRGDNTKDELDDYLFGFGSYTDLSVSYYQQIGVGNAYVSYSKGRDVSTEDYIFSSDEGLLKSYENYSAGYTFPWLYDSIIDVNLGYNKNEDVDSDYTVGINISVPLSINDSVTVSSYTDNPGKTSLRTAYGRDDLLSSKNGSLSGEVGVGYDGYQDQTMSADLTMSGTYSNDAFSSSAYAHVDSRGDMGLNGSLHTTQVVTSDDIYSTPTRADSYLVVSNKSEDSSLAEQRSDIFNSTVKVKRNGDPERDLTIDDDVKLYPLKRYKEYQVTLDVDSSDYYNNGSNGAIASSYPGTVVDLNVDLHEVRSYISIFNDLDGRAIDAVTCRGIGCVSVEELSDGVFKFKVRMGMPYELQAYNQRCLIPNLNSIENRNLGENFCMPQFDIDDDGYQIAKGAHGTDKNLYYVGEFDDTAMMKKLIDSTKDEPFEFINKTVGKREFLFIKLDGFLTAEQGSKLDAMKAYAVESRTTETYVSN</sequence>
<evidence type="ECO:0000259" key="3">
    <source>
        <dbReference type="Pfam" id="PF15976"/>
    </source>
</evidence>
<evidence type="ECO:0000259" key="4">
    <source>
        <dbReference type="Pfam" id="PF16967"/>
    </source>
</evidence>
<dbReference type="InterPro" id="IPR031917">
    <property type="entry name" value="Pilus_assem_C"/>
</dbReference>
<dbReference type="AlphaFoldDB" id="A0A1S2D7E1"/>
<dbReference type="Pfam" id="PF16967">
    <property type="entry name" value="TcfC"/>
    <property type="match status" value="1"/>
</dbReference>
<evidence type="ECO:0000313" key="6">
    <source>
        <dbReference type="Proteomes" id="UP000179934"/>
    </source>
</evidence>
<evidence type="ECO:0000256" key="2">
    <source>
        <dbReference type="SAM" id="SignalP"/>
    </source>
</evidence>
<gene>
    <name evidence="5" type="ORF">BJD16_00960</name>
</gene>
<dbReference type="OrthoDB" id="5869242at2"/>
<organism evidence="5 6">
    <name type="scientific">Aeromonas sobria</name>
    <dbReference type="NCBI Taxonomy" id="646"/>
    <lineage>
        <taxon>Bacteria</taxon>
        <taxon>Pseudomonadati</taxon>
        <taxon>Pseudomonadota</taxon>
        <taxon>Gammaproteobacteria</taxon>
        <taxon>Aeromonadales</taxon>
        <taxon>Aeromonadaceae</taxon>
        <taxon>Aeromonas</taxon>
    </lineage>
</organism>
<evidence type="ECO:0000313" key="5">
    <source>
        <dbReference type="EMBL" id="OHY96856.1"/>
    </source>
</evidence>
<protein>
    <recommendedName>
        <fullName evidence="7">Pilus assembly protein E-set like domain-containing protein</fullName>
    </recommendedName>
</protein>
<dbReference type="InterPro" id="IPR032636">
    <property type="entry name" value="Pilus_assem_E-set-like_dom"/>
</dbReference>
<comment type="caution">
    <text evidence="5">The sequence shown here is derived from an EMBL/GenBank/DDBJ whole genome shotgun (WGS) entry which is preliminary data.</text>
</comment>
<feature type="domain" description="Pilus assembly protein C-terminal" evidence="3">
    <location>
        <begin position="743"/>
        <end position="831"/>
    </location>
</feature>
<evidence type="ECO:0008006" key="7">
    <source>
        <dbReference type="Google" id="ProtNLM"/>
    </source>
</evidence>
<dbReference type="RefSeq" id="WP_042022495.1">
    <property type="nucleotide sequence ID" value="NZ_CDBW01000032.1"/>
</dbReference>
<name>A0A1S2D7E1_AERSO</name>
<dbReference type="STRING" id="646.BJD16_00960"/>
<feature type="signal peptide" evidence="2">
    <location>
        <begin position="1"/>
        <end position="21"/>
    </location>
</feature>
<dbReference type="GeneID" id="58923370"/>
<reference evidence="5 6" key="1">
    <citation type="submission" date="2016-09" db="EMBL/GenBank/DDBJ databases">
        <title>Draft Genome Sequence of Aeromonas sobria Strain 08005, Isolated from Sick Rana catesbeiana.</title>
        <authorList>
            <person name="Yang Q."/>
        </authorList>
    </citation>
    <scope>NUCLEOTIDE SEQUENCE [LARGE SCALE GENOMIC DNA]</scope>
    <source>
        <strain evidence="5 6">08005</strain>
    </source>
</reference>
<feature type="domain" description="Pilus assembly protein E-set like" evidence="4">
    <location>
        <begin position="267"/>
        <end position="332"/>
    </location>
</feature>
<keyword evidence="1 2" id="KW-0732">Signal</keyword>
<dbReference type="Pfam" id="PF15976">
    <property type="entry name" value="CooC_C"/>
    <property type="match status" value="1"/>
</dbReference>
<accession>A0A1S2D7E1</accession>
<feature type="chain" id="PRO_5010302279" description="Pilus assembly protein E-set like domain-containing protein" evidence="2">
    <location>
        <begin position="22"/>
        <end position="926"/>
    </location>
</feature>
<evidence type="ECO:0000256" key="1">
    <source>
        <dbReference type="ARBA" id="ARBA00022729"/>
    </source>
</evidence>
<proteinExistence type="predicted"/>
<dbReference type="EMBL" id="MKFU01000001">
    <property type="protein sequence ID" value="OHY96856.1"/>
    <property type="molecule type" value="Genomic_DNA"/>
</dbReference>